<dbReference type="EMBL" id="CAEY01001860">
    <property type="status" value="NOT_ANNOTATED_CDS"/>
    <property type="molecule type" value="Genomic_DNA"/>
</dbReference>
<keyword evidence="5" id="KW-0460">Magnesium</keyword>
<evidence type="ECO:0000256" key="1">
    <source>
        <dbReference type="ARBA" id="ARBA00005142"/>
    </source>
</evidence>
<dbReference type="HOGENOM" id="CLU_068508_2_1_1"/>
<keyword evidence="8" id="KW-1185">Reference proteome</keyword>
<proteinExistence type="inferred from homology"/>
<dbReference type="eggNOG" id="KOG3370">
    <property type="taxonomic scope" value="Eukaryota"/>
</dbReference>
<dbReference type="NCBIfam" id="NF001862">
    <property type="entry name" value="PRK00601.1"/>
    <property type="match status" value="1"/>
</dbReference>
<evidence type="ECO:0000259" key="6">
    <source>
        <dbReference type="Pfam" id="PF00692"/>
    </source>
</evidence>
<dbReference type="NCBIfam" id="TIGR00576">
    <property type="entry name" value="dut"/>
    <property type="match status" value="1"/>
</dbReference>
<dbReference type="CDD" id="cd07557">
    <property type="entry name" value="trimeric_dUTPase"/>
    <property type="match status" value="1"/>
</dbReference>
<dbReference type="InterPro" id="IPR029054">
    <property type="entry name" value="dUTPase-like"/>
</dbReference>
<protein>
    <recommendedName>
        <fullName evidence="5">Deoxyuridine 5'-triphosphate nucleotidohydrolase</fullName>
        <shortName evidence="5">dUTPase</shortName>
        <ecNumber evidence="5">3.6.1.23</ecNumber>
    </recommendedName>
    <alternativeName>
        <fullName evidence="5">dUTP pyrophosphatase</fullName>
    </alternativeName>
</protein>
<evidence type="ECO:0000256" key="3">
    <source>
        <dbReference type="ARBA" id="ARBA00022801"/>
    </source>
</evidence>
<dbReference type="Pfam" id="PF00692">
    <property type="entry name" value="dUTPase"/>
    <property type="match status" value="1"/>
</dbReference>
<dbReference type="PANTHER" id="PTHR11241">
    <property type="entry name" value="DEOXYURIDINE 5'-TRIPHOSPHATE NUCLEOTIDOHYDROLASE"/>
    <property type="match status" value="1"/>
</dbReference>
<accession>T1L6G0</accession>
<dbReference type="EC" id="3.6.1.23" evidence="5"/>
<comment type="cofactor">
    <cofactor evidence="5">
        <name>Mg(2+)</name>
        <dbReference type="ChEBI" id="CHEBI:18420"/>
    </cofactor>
</comment>
<dbReference type="STRING" id="32264.T1L6G0"/>
<dbReference type="GO" id="GO:0046081">
    <property type="term" value="P:dUTP catabolic process"/>
    <property type="evidence" value="ECO:0007669"/>
    <property type="project" value="UniProtKB-UniRule"/>
</dbReference>
<comment type="pathway">
    <text evidence="1 5">Pyrimidine metabolism; dUMP biosynthesis; dUMP from dCTP (dUTP route): step 2/2.</text>
</comment>
<dbReference type="SUPFAM" id="SSF51283">
    <property type="entry name" value="dUTPase-like"/>
    <property type="match status" value="1"/>
</dbReference>
<dbReference type="InterPro" id="IPR008181">
    <property type="entry name" value="dUTPase"/>
</dbReference>
<dbReference type="UniPathway" id="UPA00610">
    <property type="reaction ID" value="UER00666"/>
</dbReference>
<evidence type="ECO:0000256" key="4">
    <source>
        <dbReference type="ARBA" id="ARBA00023080"/>
    </source>
</evidence>
<evidence type="ECO:0000313" key="8">
    <source>
        <dbReference type="Proteomes" id="UP000015104"/>
    </source>
</evidence>
<sequence>MEQPQAKLKFRKLDPLARAPARATPLSAGADLHSVEDIMIPPYGKQLVKTGLQLQIPSYCYGRIAPRSGMAWNHHIDVGAGVIDPDYSGEVKVLLFNHGKNGYMVKQGDRIAQLICEMVIHPIMEEIDEQLEHKEGRGAHGFGSTGR</sequence>
<comment type="function">
    <text evidence="5">Involved in nucleotide metabolism via production of dUMP, the immediate precursor of thymidine nucleotides, and decreases the intracellular concentration of dUTP so that uracil cannot be incorporated into DNA.</text>
</comment>
<dbReference type="GO" id="GO:0006226">
    <property type="term" value="P:dUMP biosynthetic process"/>
    <property type="evidence" value="ECO:0007669"/>
    <property type="project" value="UniProtKB-UniRule"/>
</dbReference>
<keyword evidence="4 5" id="KW-0546">Nucleotide metabolism</keyword>
<evidence type="ECO:0000313" key="7">
    <source>
        <dbReference type="EnsemblMetazoa" id="tetur77g00070.1"/>
    </source>
</evidence>
<dbReference type="Proteomes" id="UP000015104">
    <property type="component" value="Unassembled WGS sequence"/>
</dbReference>
<dbReference type="InterPro" id="IPR033704">
    <property type="entry name" value="dUTPase_trimeric"/>
</dbReference>
<dbReference type="Gene3D" id="2.70.40.10">
    <property type="match status" value="1"/>
</dbReference>
<organism evidence="7 8">
    <name type="scientific">Tetranychus urticae</name>
    <name type="common">Two-spotted spider mite</name>
    <dbReference type="NCBI Taxonomy" id="32264"/>
    <lineage>
        <taxon>Eukaryota</taxon>
        <taxon>Metazoa</taxon>
        <taxon>Ecdysozoa</taxon>
        <taxon>Arthropoda</taxon>
        <taxon>Chelicerata</taxon>
        <taxon>Arachnida</taxon>
        <taxon>Acari</taxon>
        <taxon>Acariformes</taxon>
        <taxon>Trombidiformes</taxon>
        <taxon>Prostigmata</taxon>
        <taxon>Eleutherengona</taxon>
        <taxon>Raphignathae</taxon>
        <taxon>Tetranychoidea</taxon>
        <taxon>Tetranychidae</taxon>
        <taxon>Tetranychus</taxon>
    </lineage>
</organism>
<comment type="similarity">
    <text evidence="2 5">Belongs to the dUTPase family.</text>
</comment>
<feature type="domain" description="dUTPase-like" evidence="6">
    <location>
        <begin position="18"/>
        <end position="146"/>
    </location>
</feature>
<name>T1L6G0_TETUR</name>
<evidence type="ECO:0000256" key="5">
    <source>
        <dbReference type="RuleBase" id="RU367024"/>
    </source>
</evidence>
<comment type="catalytic activity">
    <reaction evidence="5">
        <text>dUTP + H2O = dUMP + diphosphate + H(+)</text>
        <dbReference type="Rhea" id="RHEA:10248"/>
        <dbReference type="ChEBI" id="CHEBI:15377"/>
        <dbReference type="ChEBI" id="CHEBI:15378"/>
        <dbReference type="ChEBI" id="CHEBI:33019"/>
        <dbReference type="ChEBI" id="CHEBI:61555"/>
        <dbReference type="ChEBI" id="CHEBI:246422"/>
        <dbReference type="EC" id="3.6.1.23"/>
    </reaction>
</comment>
<dbReference type="GO" id="GO:0004170">
    <property type="term" value="F:dUTP diphosphatase activity"/>
    <property type="evidence" value="ECO:0007669"/>
    <property type="project" value="UniProtKB-UniRule"/>
</dbReference>
<keyword evidence="5" id="KW-0479">Metal-binding</keyword>
<dbReference type="AlphaFoldDB" id="T1L6G0"/>
<dbReference type="InterPro" id="IPR036157">
    <property type="entry name" value="dUTPase-like_sf"/>
</dbReference>
<dbReference type="EnsemblMetazoa" id="tetur77g00070.1">
    <property type="protein sequence ID" value="tetur77g00070.1"/>
    <property type="gene ID" value="tetur77g00070"/>
</dbReference>
<dbReference type="PANTHER" id="PTHR11241:SF0">
    <property type="entry name" value="DEOXYURIDINE 5'-TRIPHOSPHATE NUCLEOTIDOHYDROLASE"/>
    <property type="match status" value="1"/>
</dbReference>
<reference evidence="7" key="2">
    <citation type="submission" date="2015-06" db="UniProtKB">
        <authorList>
            <consortium name="EnsemblMetazoa"/>
        </authorList>
    </citation>
    <scope>IDENTIFICATION</scope>
</reference>
<keyword evidence="3 5" id="KW-0378">Hydrolase</keyword>
<dbReference type="GO" id="GO:0000287">
    <property type="term" value="F:magnesium ion binding"/>
    <property type="evidence" value="ECO:0007669"/>
    <property type="project" value="UniProtKB-UniRule"/>
</dbReference>
<evidence type="ECO:0000256" key="2">
    <source>
        <dbReference type="ARBA" id="ARBA00006581"/>
    </source>
</evidence>
<reference evidence="8" key="1">
    <citation type="submission" date="2011-08" db="EMBL/GenBank/DDBJ databases">
        <authorList>
            <person name="Rombauts S."/>
        </authorList>
    </citation>
    <scope>NUCLEOTIDE SEQUENCE</scope>
    <source>
        <strain evidence="8">London</strain>
    </source>
</reference>